<dbReference type="AlphaFoldDB" id="A0AAP5C9Q5"/>
<comment type="caution">
    <text evidence="1">The sequence shown here is derived from an EMBL/GenBank/DDBJ whole genome shotgun (WGS) entry which is preliminary data.</text>
</comment>
<organism evidence="1 2">
    <name type="scientific">Stenotrophomonas geniculata</name>
    <dbReference type="NCBI Taxonomy" id="86188"/>
    <lineage>
        <taxon>Bacteria</taxon>
        <taxon>Pseudomonadati</taxon>
        <taxon>Pseudomonadota</taxon>
        <taxon>Gammaproteobacteria</taxon>
        <taxon>Lysobacterales</taxon>
        <taxon>Lysobacteraceae</taxon>
        <taxon>Stenotrophomonas</taxon>
    </lineage>
</organism>
<evidence type="ECO:0000313" key="1">
    <source>
        <dbReference type="EMBL" id="MDQ7954227.1"/>
    </source>
</evidence>
<dbReference type="Proteomes" id="UP001240529">
    <property type="component" value="Unassembled WGS sequence"/>
</dbReference>
<protein>
    <submittedName>
        <fullName evidence="1">Uncharacterized protein</fullName>
    </submittedName>
</protein>
<name>A0AAP5C9Q5_9GAMM</name>
<dbReference type="RefSeq" id="WP_111098735.1">
    <property type="nucleotide sequence ID" value="NZ_JAUZEA010000014.1"/>
</dbReference>
<gene>
    <name evidence="1" type="ORF">Q0031_20780</name>
</gene>
<sequence>MHEHQNPMTGFKLLEQAFSEGFRMRPVPGAEDIFVEIDQGVTSERYTYARLAGLKVQQLVVLDENEPLNGLPCFCLFYGTLESLRGRGLTSTFIRQCLEQFKKDLRPHYGQRYYIESLIETDNEPSLAIAKKLFGEPSHDGVDQLSGTPTRIWQFEEIR</sequence>
<proteinExistence type="predicted"/>
<accession>A0AAP5C9Q5</accession>
<dbReference type="EMBL" id="JAVIAC010000014">
    <property type="protein sequence ID" value="MDQ7954227.1"/>
    <property type="molecule type" value="Genomic_DNA"/>
</dbReference>
<reference evidence="1" key="1">
    <citation type="submission" date="2023-07" db="EMBL/GenBank/DDBJ databases">
        <authorList>
            <person name="Shahid S."/>
            <person name="Akbar M.Y."/>
            <person name="Ajmal W."/>
            <person name="Ansari A."/>
            <person name="Ghazanfar S."/>
        </authorList>
    </citation>
    <scope>NUCLEOTIDE SEQUENCE</scope>
    <source>
        <strain evidence="1">NIGAB</strain>
    </source>
</reference>
<evidence type="ECO:0000313" key="2">
    <source>
        <dbReference type="Proteomes" id="UP001240529"/>
    </source>
</evidence>